<dbReference type="SUPFAM" id="SSF52091">
    <property type="entry name" value="SpoIIaa-like"/>
    <property type="match status" value="2"/>
</dbReference>
<evidence type="ECO:0000313" key="1">
    <source>
        <dbReference type="EMBL" id="GAA4677609.1"/>
    </source>
</evidence>
<comment type="caution">
    <text evidence="1">The sequence shown here is derived from an EMBL/GenBank/DDBJ whole genome shotgun (WGS) entry which is preliminary data.</text>
</comment>
<dbReference type="RefSeq" id="WP_345378388.1">
    <property type="nucleotide sequence ID" value="NZ_BAABIC010000002.1"/>
</dbReference>
<dbReference type="Proteomes" id="UP001500325">
    <property type="component" value="Unassembled WGS sequence"/>
</dbReference>
<evidence type="ECO:0000313" key="2">
    <source>
        <dbReference type="Proteomes" id="UP001500325"/>
    </source>
</evidence>
<evidence type="ECO:0008006" key="3">
    <source>
        <dbReference type="Google" id="ProtNLM"/>
    </source>
</evidence>
<protein>
    <recommendedName>
        <fullName evidence="3">STAS/SEC14 domain-containing protein</fullName>
    </recommendedName>
</protein>
<sequence length="246" mass="26646">MIEKLTGLPDGVLGLRAGGRLTQQDYEDVIRPLVEEAVREGRRLRCLIEIDDDFGGLTPPAVVDDMTLGLRTVGAFDGVAVVTDLAWIRTPTQWAAFVVPFPMRVFPRTDRGPAAEWLAALPAGARIEVTLDETTGVVTAEVSEALRIEDFERLAATVDPWMHAHGELPGVVLHVRRVPGWTSLGSLLRHVRFVVGHQGKVGRLALATDVPAAEVVASVAGQVMHPQIRAFGYEDLRAAQVWAAGP</sequence>
<dbReference type="Gene3D" id="3.40.50.10600">
    <property type="entry name" value="SpoIIaa-like domains"/>
    <property type="match status" value="2"/>
</dbReference>
<reference evidence="2" key="1">
    <citation type="journal article" date="2019" name="Int. J. Syst. Evol. Microbiol.">
        <title>The Global Catalogue of Microorganisms (GCM) 10K type strain sequencing project: providing services to taxonomists for standard genome sequencing and annotation.</title>
        <authorList>
            <consortium name="The Broad Institute Genomics Platform"/>
            <consortium name="The Broad Institute Genome Sequencing Center for Infectious Disease"/>
            <person name="Wu L."/>
            <person name="Ma J."/>
        </authorList>
    </citation>
    <scope>NUCLEOTIDE SEQUENCE [LARGE SCALE GENOMIC DNA]</scope>
    <source>
        <strain evidence="2">JCM 18055</strain>
    </source>
</reference>
<proteinExistence type="predicted"/>
<dbReference type="InterPro" id="IPR038396">
    <property type="entry name" value="SpoIIAA-like_sf"/>
</dbReference>
<organism evidence="1 2">
    <name type="scientific">Pseudonocardia yuanmonensis</name>
    <dbReference type="NCBI Taxonomy" id="1095914"/>
    <lineage>
        <taxon>Bacteria</taxon>
        <taxon>Bacillati</taxon>
        <taxon>Actinomycetota</taxon>
        <taxon>Actinomycetes</taxon>
        <taxon>Pseudonocardiales</taxon>
        <taxon>Pseudonocardiaceae</taxon>
        <taxon>Pseudonocardia</taxon>
    </lineage>
</organism>
<dbReference type="InterPro" id="IPR036513">
    <property type="entry name" value="STAS_dom_sf"/>
</dbReference>
<dbReference type="InterPro" id="IPR021866">
    <property type="entry name" value="SpoIIAA-like"/>
</dbReference>
<dbReference type="Pfam" id="PF11964">
    <property type="entry name" value="SpoIIAA-like"/>
    <property type="match status" value="2"/>
</dbReference>
<name>A0ABP8W117_9PSEU</name>
<accession>A0ABP8W117</accession>
<keyword evidence="2" id="KW-1185">Reference proteome</keyword>
<dbReference type="EMBL" id="BAABIC010000002">
    <property type="protein sequence ID" value="GAA4677609.1"/>
    <property type="molecule type" value="Genomic_DNA"/>
</dbReference>
<gene>
    <name evidence="1" type="ORF">GCM10023215_07940</name>
</gene>